<accession>A0A6V7ISF7</accession>
<gene>
    <name evidence="1" type="ORF">BBRV_LOCUS29503</name>
</gene>
<sequence>MMGYQLINFQQIEFVWMWCIKRQLEMTPIGTYIRRDIKTLKIHVQWNIWGEVDRGATCRTMYYAGCFKRCYYTWQLLCNLSVQDCIEHFWDDMHKKPRAYELAARSMILKDALAINRGDGQHQYTYWALHVCKGLDRFLNSVYEVELLEGEVYDIKTPEEYMMIFYFEKQIFAGMLHFWNILNDEQRNEFLDSHMNPFLFEDILKYKATGTIHYFRLNTEIGIVVFILRQLFNYKYYDLLADVIRQDVVLRRLACLPTKDLLMQTWEAALGLEGPFRTYALMSSFVQLIDELRKAHIDCSMFEKMFKFLWMIKLRDTNYAKLSLPSRDVAMLWQNCHLDILSFLINSQKTMDNKKAVYEEMKECYINMYGRQPEALAKFVRAFNETQDGEFILSNDISDYINQHTNKDDVWRELTDVESEFYSESDDDQEL</sequence>
<name>A0A6V7ISF7_9HYME</name>
<evidence type="ECO:0000313" key="1">
    <source>
        <dbReference type="EMBL" id="CAD1540961.1"/>
    </source>
</evidence>
<organism evidence="1">
    <name type="scientific">Bracon brevicornis</name>
    <dbReference type="NCBI Taxonomy" id="1563983"/>
    <lineage>
        <taxon>Eukaryota</taxon>
        <taxon>Metazoa</taxon>
        <taxon>Ecdysozoa</taxon>
        <taxon>Arthropoda</taxon>
        <taxon>Hexapoda</taxon>
        <taxon>Insecta</taxon>
        <taxon>Pterygota</taxon>
        <taxon>Neoptera</taxon>
        <taxon>Endopterygota</taxon>
        <taxon>Hymenoptera</taxon>
        <taxon>Apocrita</taxon>
        <taxon>Ichneumonoidea</taxon>
        <taxon>Braconidae</taxon>
        <taxon>Braconinae</taxon>
        <taxon>Bracon</taxon>
    </lineage>
</organism>
<dbReference type="EMBL" id="CADCXW020000009">
    <property type="protein sequence ID" value="CAD1540961.1"/>
    <property type="molecule type" value="Genomic_DNA"/>
</dbReference>
<protein>
    <submittedName>
        <fullName evidence="1">Uncharacterized protein</fullName>
    </submittedName>
</protein>
<reference evidence="1" key="1">
    <citation type="submission" date="2020-07" db="EMBL/GenBank/DDBJ databases">
        <authorList>
            <person name="Ferguson B K."/>
        </authorList>
    </citation>
    <scope>NUCLEOTIDE SEQUENCE</scope>
    <source>
        <strain evidence="1">L06</strain>
    </source>
</reference>
<proteinExistence type="predicted"/>
<dbReference type="AlphaFoldDB" id="A0A6V7ISF7"/>